<evidence type="ECO:0000313" key="2">
    <source>
        <dbReference type="EMBL" id="CAG7829798.1"/>
    </source>
</evidence>
<dbReference type="Proteomes" id="UP000708208">
    <property type="component" value="Unassembled WGS sequence"/>
</dbReference>
<organism evidence="2 3">
    <name type="scientific">Allacma fusca</name>
    <dbReference type="NCBI Taxonomy" id="39272"/>
    <lineage>
        <taxon>Eukaryota</taxon>
        <taxon>Metazoa</taxon>
        <taxon>Ecdysozoa</taxon>
        <taxon>Arthropoda</taxon>
        <taxon>Hexapoda</taxon>
        <taxon>Collembola</taxon>
        <taxon>Symphypleona</taxon>
        <taxon>Sminthuridae</taxon>
        <taxon>Allacma</taxon>
    </lineage>
</organism>
<dbReference type="AlphaFoldDB" id="A0A8J2PH43"/>
<feature type="non-terminal residue" evidence="2">
    <location>
        <position position="1"/>
    </location>
</feature>
<feature type="compositionally biased region" description="Basic and acidic residues" evidence="1">
    <location>
        <begin position="9"/>
        <end position="22"/>
    </location>
</feature>
<feature type="region of interest" description="Disordered" evidence="1">
    <location>
        <begin position="1"/>
        <end position="22"/>
    </location>
</feature>
<evidence type="ECO:0000256" key="1">
    <source>
        <dbReference type="SAM" id="MobiDB-lite"/>
    </source>
</evidence>
<protein>
    <submittedName>
        <fullName evidence="2">Uncharacterized protein</fullName>
    </submittedName>
</protein>
<dbReference type="EMBL" id="CAJVCH010553008">
    <property type="protein sequence ID" value="CAG7829798.1"/>
    <property type="molecule type" value="Genomic_DNA"/>
</dbReference>
<sequence length="22" mass="2366">AGPDSVQVKPEDHQTVGKLCKE</sequence>
<comment type="caution">
    <text evidence="2">The sequence shown here is derived from an EMBL/GenBank/DDBJ whole genome shotgun (WGS) entry which is preliminary data.</text>
</comment>
<accession>A0A8J2PH43</accession>
<name>A0A8J2PH43_9HEXA</name>
<reference evidence="2" key="1">
    <citation type="submission" date="2021-06" db="EMBL/GenBank/DDBJ databases">
        <authorList>
            <person name="Hodson N. C."/>
            <person name="Mongue J. A."/>
            <person name="Jaron S. K."/>
        </authorList>
    </citation>
    <scope>NUCLEOTIDE SEQUENCE</scope>
</reference>
<keyword evidence="3" id="KW-1185">Reference proteome</keyword>
<gene>
    <name evidence="2" type="ORF">AFUS01_LOCUS39642</name>
</gene>
<proteinExistence type="predicted"/>
<evidence type="ECO:0000313" key="3">
    <source>
        <dbReference type="Proteomes" id="UP000708208"/>
    </source>
</evidence>